<evidence type="ECO:0000313" key="2">
    <source>
        <dbReference type="Proteomes" id="UP000271624"/>
    </source>
</evidence>
<dbReference type="Proteomes" id="UP000271624">
    <property type="component" value="Unassembled WGS sequence"/>
</dbReference>
<dbReference type="RefSeq" id="WP_233787184.1">
    <property type="nucleotide sequence ID" value="NZ_RSCL01000033.1"/>
</dbReference>
<proteinExistence type="predicted"/>
<dbReference type="EMBL" id="RSCL01000033">
    <property type="protein sequence ID" value="RUS97390.1"/>
    <property type="molecule type" value="Genomic_DNA"/>
</dbReference>
<evidence type="ECO:0000313" key="1">
    <source>
        <dbReference type="EMBL" id="RUS97390.1"/>
    </source>
</evidence>
<dbReference type="Pfam" id="PF10776">
    <property type="entry name" value="DUF2600"/>
    <property type="match status" value="1"/>
</dbReference>
<sequence>MYKISFGKYYYHRDTEGTDTDFHKMINQALLGIYLADQKVQRQKEVKKMARHLLNKGGAPAYFFFFNGRIMANLRSKMG</sequence>
<protein>
    <submittedName>
        <fullName evidence="1">Uncharacterized protein</fullName>
    </submittedName>
</protein>
<name>A0A433UU74_9CYAN</name>
<gene>
    <name evidence="1" type="ORF">DSM106972_084930</name>
</gene>
<organism evidence="1 2">
    <name type="scientific">Dulcicalothrix desertica PCC 7102</name>
    <dbReference type="NCBI Taxonomy" id="232991"/>
    <lineage>
        <taxon>Bacteria</taxon>
        <taxon>Bacillati</taxon>
        <taxon>Cyanobacteriota</taxon>
        <taxon>Cyanophyceae</taxon>
        <taxon>Nostocales</taxon>
        <taxon>Calotrichaceae</taxon>
        <taxon>Dulcicalothrix</taxon>
    </lineage>
</organism>
<accession>A0A433UU74</accession>
<reference evidence="1" key="1">
    <citation type="submission" date="2018-12" db="EMBL/GenBank/DDBJ databases">
        <authorList>
            <person name="Will S."/>
            <person name="Neumann-Schaal M."/>
            <person name="Henke P."/>
        </authorList>
    </citation>
    <scope>NUCLEOTIDE SEQUENCE</scope>
    <source>
        <strain evidence="1">PCC 7102</strain>
    </source>
</reference>
<reference evidence="1" key="2">
    <citation type="journal article" date="2019" name="Genome Biol. Evol.">
        <title>Day and night: Metabolic profiles and evolutionary relationships of six axenic non-marine cyanobacteria.</title>
        <authorList>
            <person name="Will S.E."/>
            <person name="Henke P."/>
            <person name="Boedeker C."/>
            <person name="Huang S."/>
            <person name="Brinkmann H."/>
            <person name="Rohde M."/>
            <person name="Jarek M."/>
            <person name="Friedl T."/>
            <person name="Seufert S."/>
            <person name="Schumacher M."/>
            <person name="Overmann J."/>
            <person name="Neumann-Schaal M."/>
            <person name="Petersen J."/>
        </authorList>
    </citation>
    <scope>NUCLEOTIDE SEQUENCE [LARGE SCALE GENOMIC DNA]</scope>
    <source>
        <strain evidence="1">PCC 7102</strain>
    </source>
</reference>
<comment type="caution">
    <text evidence="1">The sequence shown here is derived from an EMBL/GenBank/DDBJ whole genome shotgun (WGS) entry which is preliminary data.</text>
</comment>
<dbReference type="AlphaFoldDB" id="A0A433UU74"/>
<dbReference type="InterPro" id="IPR019712">
    <property type="entry name" value="YtpB-like"/>
</dbReference>
<keyword evidence="2" id="KW-1185">Reference proteome</keyword>